<sequence>MGGRRVADPAGHWIRCLGTGQSCPPPNIRIIVDGDDDGPTATRLYFCIPPNDKLLGYWDIVADRLFKLRNCLNIEGVRRELALYDPPIDPGLLARAVAQGIDIGTAISNLYAPLPHYRFLPHLGIAKEFVSHVSSLGNGLLLALEKRDAEALANLRAGHEVALLKEVRAAKETMLQEARENIQALQRGRELAALREQYYSTREFMNELEIKENDLSLEASRHEKSAADELQLSTILSHIPNFSLGFSGNGVHSTISSGGQIAALGSQLNSQKQNVNATAKSREANRAGTMASYVRRKDEWKHQRDLARAELKQIDAQITAAEIRLQMAQVDLANHDKQSEQAREALDFMQTKFTNAELYSWMSGEINKVYYRAYQMALDLSRRAERCYRYELAIASTVPEFVQFGHWDNRRQGLLAGERLAHDLRRMEVAYYENNRREYELTKRVSLASLDPVALIALRKTGACHFSLPSIIFDLDHASHYLRRIKLVSVALPAVTGPYTNVGVTLTYLSGKTRPAADGTLTADGGTVASLAISVNQDDSGLFEPNLRDERYLPFEGRGIEESQWRLELPEVVRQFDYETISDVILTIRYTAREGGDVRKGLVGDLKHSLDHIERGPNLEHGEGQVQIFSARAEFPEAWRSFVAAGSGMNSTALNLDLTEERFPHPPTPGGTRKITQVVIFARWPSAAEGPAENTFDNAELNGPGGELELGNFLKYKMNEPGADYDYIHFATSGNGLSRNLGIWTLTLPEGWTAGQDPEDFYIVVGHKMDSV</sequence>
<accession>A0A9X3F5U3</accession>
<feature type="coiled-coil region" evidence="1">
    <location>
        <begin position="161"/>
        <end position="225"/>
    </location>
</feature>
<evidence type="ECO:0000259" key="2">
    <source>
        <dbReference type="Pfam" id="PF18276"/>
    </source>
</evidence>
<evidence type="ECO:0000256" key="1">
    <source>
        <dbReference type="SAM" id="Coils"/>
    </source>
</evidence>
<reference evidence="3" key="1">
    <citation type="submission" date="2022-11" db="EMBL/GenBank/DDBJ databases">
        <title>Minimal conservation of predation-associated metabolite biosynthetic gene clusters underscores biosynthetic potential of Myxococcota including descriptions for ten novel species: Archangium lansinium sp. nov., Myxococcus landrumus sp. nov., Nannocystis bai.</title>
        <authorList>
            <person name="Ahearne A."/>
            <person name="Stevens C."/>
            <person name="Phillips K."/>
        </authorList>
    </citation>
    <scope>NUCLEOTIDE SEQUENCE</scope>
    <source>
        <strain evidence="3">Na p29</strain>
    </source>
</reference>
<dbReference type="Pfam" id="PF18276">
    <property type="entry name" value="TcA_TcB_BD"/>
    <property type="match status" value="1"/>
</dbReference>
<dbReference type="EMBL" id="JAPNKE010000002">
    <property type="protein sequence ID" value="MCY1012051.1"/>
    <property type="molecule type" value="Genomic_DNA"/>
</dbReference>
<keyword evidence="4" id="KW-1185">Reference proteome</keyword>
<proteinExistence type="predicted"/>
<organism evidence="3 4">
    <name type="scientific">Nannocystis pusilla</name>
    <dbReference type="NCBI Taxonomy" id="889268"/>
    <lineage>
        <taxon>Bacteria</taxon>
        <taxon>Pseudomonadati</taxon>
        <taxon>Myxococcota</taxon>
        <taxon>Polyangia</taxon>
        <taxon>Nannocystales</taxon>
        <taxon>Nannocystaceae</taxon>
        <taxon>Nannocystis</taxon>
    </lineage>
</organism>
<feature type="domain" description="Tc toxin complex TcA C-terminal TcB-binding" evidence="2">
    <location>
        <begin position="317"/>
        <end position="592"/>
    </location>
</feature>
<dbReference type="Proteomes" id="UP001150924">
    <property type="component" value="Unassembled WGS sequence"/>
</dbReference>
<keyword evidence="1" id="KW-0175">Coiled coil</keyword>
<dbReference type="InterPro" id="IPR040840">
    <property type="entry name" value="TcA_TcB_BD"/>
</dbReference>
<dbReference type="AlphaFoldDB" id="A0A9X3F5U3"/>
<comment type="caution">
    <text evidence="3">The sequence shown here is derived from an EMBL/GenBank/DDBJ whole genome shotgun (WGS) entry which is preliminary data.</text>
</comment>
<gene>
    <name evidence="3" type="ORF">OV079_42200</name>
</gene>
<protein>
    <recommendedName>
        <fullName evidence="2">Tc toxin complex TcA C-terminal TcB-binding domain-containing protein</fullName>
    </recommendedName>
</protein>
<evidence type="ECO:0000313" key="4">
    <source>
        <dbReference type="Proteomes" id="UP001150924"/>
    </source>
</evidence>
<feature type="coiled-coil region" evidence="1">
    <location>
        <begin position="297"/>
        <end position="352"/>
    </location>
</feature>
<dbReference type="RefSeq" id="WP_267775385.1">
    <property type="nucleotide sequence ID" value="NZ_JAPNKE010000002.1"/>
</dbReference>
<evidence type="ECO:0000313" key="3">
    <source>
        <dbReference type="EMBL" id="MCY1012051.1"/>
    </source>
</evidence>
<name>A0A9X3F5U3_9BACT</name>